<dbReference type="Proteomes" id="UP000828048">
    <property type="component" value="Chromosome 4"/>
</dbReference>
<dbReference type="EMBL" id="CM037154">
    <property type="protein sequence ID" value="KAH7860079.1"/>
    <property type="molecule type" value="Genomic_DNA"/>
</dbReference>
<evidence type="ECO:0000313" key="1">
    <source>
        <dbReference type="EMBL" id="KAH7860079.1"/>
    </source>
</evidence>
<sequence length="285" mass="33015">MFPILFACQISRPFISIPLYIWTINPFKGSSLEELEIIRYGIDYMWTLDVYVPSLKRLTLKVRRNKEDKYLDNFEGKVTVNAPNIEHLDLRDCASDKILMNHLSSLAKARRLWLTGYTLQTLNYANPANLPTFCNVIHLELGLDELDGLVLLPNLLESSPKLEVLVLREGITLPGGRTHNYKIRDYKYHWIPPQQIPECLICCLKTIVFHKFSGTEEEMNLVKYLLKNAMVLENMTVFCHGDFSFNADELSNYARCESNCDFILRIPKRQGGRRLQIMVPSNHVF</sequence>
<name>A0ACB7Z2M0_9ERIC</name>
<keyword evidence="2" id="KW-1185">Reference proteome</keyword>
<evidence type="ECO:0000313" key="2">
    <source>
        <dbReference type="Proteomes" id="UP000828048"/>
    </source>
</evidence>
<reference evidence="1 2" key="1">
    <citation type="journal article" date="2021" name="Hortic Res">
        <title>High-quality reference genome and annotation aids understanding of berry development for evergreen blueberry (Vaccinium darrowii).</title>
        <authorList>
            <person name="Yu J."/>
            <person name="Hulse-Kemp A.M."/>
            <person name="Babiker E."/>
            <person name="Staton M."/>
        </authorList>
    </citation>
    <scope>NUCLEOTIDE SEQUENCE [LARGE SCALE GENOMIC DNA]</scope>
    <source>
        <strain evidence="2">cv. NJ 8807/NJ 8810</strain>
        <tissue evidence="1">Young leaf</tissue>
    </source>
</reference>
<organism evidence="1 2">
    <name type="scientific">Vaccinium darrowii</name>
    <dbReference type="NCBI Taxonomy" id="229202"/>
    <lineage>
        <taxon>Eukaryota</taxon>
        <taxon>Viridiplantae</taxon>
        <taxon>Streptophyta</taxon>
        <taxon>Embryophyta</taxon>
        <taxon>Tracheophyta</taxon>
        <taxon>Spermatophyta</taxon>
        <taxon>Magnoliopsida</taxon>
        <taxon>eudicotyledons</taxon>
        <taxon>Gunneridae</taxon>
        <taxon>Pentapetalae</taxon>
        <taxon>asterids</taxon>
        <taxon>Ericales</taxon>
        <taxon>Ericaceae</taxon>
        <taxon>Vaccinioideae</taxon>
        <taxon>Vaccinieae</taxon>
        <taxon>Vaccinium</taxon>
    </lineage>
</organism>
<comment type="caution">
    <text evidence="1">The sequence shown here is derived from an EMBL/GenBank/DDBJ whole genome shotgun (WGS) entry which is preliminary data.</text>
</comment>
<gene>
    <name evidence="1" type="ORF">Vadar_008915</name>
</gene>
<accession>A0ACB7Z2M0</accession>
<protein>
    <submittedName>
        <fullName evidence="1">Uncharacterized protein</fullName>
    </submittedName>
</protein>
<proteinExistence type="predicted"/>